<protein>
    <recommendedName>
        <fullName evidence="8">Rhomboid family protein</fullName>
    </recommendedName>
</protein>
<dbReference type="InterPro" id="IPR035952">
    <property type="entry name" value="Rhomboid-like_sf"/>
</dbReference>
<comment type="subcellular location">
    <subcellularLocation>
        <location evidence="1">Membrane</location>
        <topology evidence="1">Multi-pass membrane protein</topology>
    </subcellularLocation>
</comment>
<keyword evidence="7" id="KW-1185">Reference proteome</keyword>
<name>A0A1M6DC84_9VIBR</name>
<evidence type="ECO:0000256" key="2">
    <source>
        <dbReference type="ARBA" id="ARBA00022692"/>
    </source>
</evidence>
<dbReference type="GO" id="GO:0016020">
    <property type="term" value="C:membrane"/>
    <property type="evidence" value="ECO:0007669"/>
    <property type="project" value="UniProtKB-SubCell"/>
</dbReference>
<dbReference type="NCBIfam" id="TIGR03902">
    <property type="entry name" value="rhom_GG_sort"/>
    <property type="match status" value="1"/>
</dbReference>
<dbReference type="Proteomes" id="UP000184608">
    <property type="component" value="Unassembled WGS sequence"/>
</dbReference>
<keyword evidence="3 5" id="KW-1133">Transmembrane helix</keyword>
<dbReference type="SUPFAM" id="SSF144091">
    <property type="entry name" value="Rhomboid-like"/>
    <property type="match status" value="1"/>
</dbReference>
<dbReference type="AlphaFoldDB" id="A0A1M6DC84"/>
<dbReference type="EMBL" id="FQXZ01000046">
    <property type="protein sequence ID" value="SHI70648.1"/>
    <property type="molecule type" value="Genomic_DNA"/>
</dbReference>
<evidence type="ECO:0008006" key="8">
    <source>
        <dbReference type="Google" id="ProtNLM"/>
    </source>
</evidence>
<evidence type="ECO:0000256" key="4">
    <source>
        <dbReference type="ARBA" id="ARBA00023136"/>
    </source>
</evidence>
<accession>A0A1M6DC84</accession>
<sequence>MVICSLSIGIGLFWTDIIRYVGLSGVLHGLFAGYALQEILAGRRSSWLLLAGVAGKVGWEQCFGAPATTAALIQAPVAIQAHLAGFISGVVTVIIINRWIRFKTQPADQ</sequence>
<evidence type="ECO:0000313" key="7">
    <source>
        <dbReference type="Proteomes" id="UP000184608"/>
    </source>
</evidence>
<evidence type="ECO:0000313" key="6">
    <source>
        <dbReference type="EMBL" id="SHI70648.1"/>
    </source>
</evidence>
<evidence type="ECO:0000256" key="1">
    <source>
        <dbReference type="ARBA" id="ARBA00004141"/>
    </source>
</evidence>
<proteinExistence type="predicted"/>
<reference evidence="6 7" key="1">
    <citation type="submission" date="2016-11" db="EMBL/GenBank/DDBJ databases">
        <authorList>
            <person name="Jaros S."/>
            <person name="Januszkiewicz K."/>
            <person name="Wedrychowicz H."/>
        </authorList>
    </citation>
    <scope>NUCLEOTIDE SEQUENCE [LARGE SCALE GENOMIC DNA]</scope>
    <source>
        <strain evidence="6 7">CECT 7868</strain>
    </source>
</reference>
<gene>
    <name evidence="6" type="ORF">VA7868_04184</name>
</gene>
<evidence type="ECO:0000256" key="5">
    <source>
        <dbReference type="SAM" id="Phobius"/>
    </source>
</evidence>
<keyword evidence="2 5" id="KW-0812">Transmembrane</keyword>
<dbReference type="STRING" id="1216006.VA7868_04184"/>
<dbReference type="Gene3D" id="1.20.1540.10">
    <property type="entry name" value="Rhomboid-like"/>
    <property type="match status" value="1"/>
</dbReference>
<evidence type="ECO:0000256" key="3">
    <source>
        <dbReference type="ARBA" id="ARBA00022989"/>
    </source>
</evidence>
<feature type="transmembrane region" description="Helical" evidence="5">
    <location>
        <begin position="17"/>
        <end position="36"/>
    </location>
</feature>
<dbReference type="InterPro" id="IPR023826">
    <property type="entry name" value="Rhom-like_SP_proteobac"/>
</dbReference>
<feature type="transmembrane region" description="Helical" evidence="5">
    <location>
        <begin position="79"/>
        <end position="100"/>
    </location>
</feature>
<organism evidence="6 7">
    <name type="scientific">Vibrio aerogenes CECT 7868</name>
    <dbReference type="NCBI Taxonomy" id="1216006"/>
    <lineage>
        <taxon>Bacteria</taxon>
        <taxon>Pseudomonadati</taxon>
        <taxon>Pseudomonadota</taxon>
        <taxon>Gammaproteobacteria</taxon>
        <taxon>Vibrionales</taxon>
        <taxon>Vibrionaceae</taxon>
        <taxon>Vibrio</taxon>
    </lineage>
</organism>
<keyword evidence="4 5" id="KW-0472">Membrane</keyword>